<organism evidence="2 3">
    <name type="scientific">Claviceps purpurea (strain 20.1)</name>
    <name type="common">Ergot fungus</name>
    <name type="synonym">Sphacelia segetum</name>
    <dbReference type="NCBI Taxonomy" id="1111077"/>
    <lineage>
        <taxon>Eukaryota</taxon>
        <taxon>Fungi</taxon>
        <taxon>Dikarya</taxon>
        <taxon>Ascomycota</taxon>
        <taxon>Pezizomycotina</taxon>
        <taxon>Sordariomycetes</taxon>
        <taxon>Hypocreomycetidae</taxon>
        <taxon>Hypocreales</taxon>
        <taxon>Clavicipitaceae</taxon>
        <taxon>Claviceps</taxon>
    </lineage>
</organism>
<dbReference type="AlphaFoldDB" id="M1WHT6"/>
<dbReference type="EMBL" id="CAGA01000055">
    <property type="protein sequence ID" value="CCE33294.1"/>
    <property type="molecule type" value="Genomic_DNA"/>
</dbReference>
<evidence type="ECO:0000313" key="2">
    <source>
        <dbReference type="EMBL" id="CCE33294.1"/>
    </source>
</evidence>
<evidence type="ECO:0000313" key="3">
    <source>
        <dbReference type="Proteomes" id="UP000016801"/>
    </source>
</evidence>
<dbReference type="eggNOG" id="ENOG502T0X6">
    <property type="taxonomic scope" value="Eukaryota"/>
</dbReference>
<protein>
    <submittedName>
        <fullName evidence="2">Uncharacterized protein</fullName>
    </submittedName>
</protein>
<comment type="caution">
    <text evidence="2">The sequence shown here is derived from an EMBL/GenBank/DDBJ whole genome shotgun (WGS) entry which is preliminary data.</text>
</comment>
<gene>
    <name evidence="2" type="ORF">CPUR_07218</name>
</gene>
<evidence type="ECO:0000256" key="1">
    <source>
        <dbReference type="SAM" id="MobiDB-lite"/>
    </source>
</evidence>
<dbReference type="OrthoDB" id="4167490at2759"/>
<sequence>MSPTPTQSREIRKRSLSDTLNSPPNCKRAKQTPALVPARRHYRRRLSLQNLPLELLESIFLFSMNPALPRSSPLMGWQLSAKFTLLRVFMRAFHNIWDARINKFVLNSRLETKRYWGYNNKEEVREEASLQFALLSMPWADIDFILDAQQAWANKYALGRSFDHVNDWGGLSMESTSYAPQSYQEHVLQHSLGELTFDARACFEAEYDRALACLVSPDMFAFAKLYEVPELTHTPPVAPVNLITGPWNEEQKRRLFWLVRAIPLYDMKLNPLYLSPRAVELKLACLDAAVISAEKLDPLIINCLIGCWLFEDLPQDAKRERLVKLCNRIDRGGEMLDMDTLRFVVRQLDCNCRFVEYHFSSDDES</sequence>
<dbReference type="HOGENOM" id="CLU_052078_1_0_1"/>
<feature type="region of interest" description="Disordered" evidence="1">
    <location>
        <begin position="1"/>
        <end position="32"/>
    </location>
</feature>
<reference evidence="2 3" key="1">
    <citation type="journal article" date="2013" name="PLoS Genet.">
        <title>Plant-symbiotic fungi as chemical engineers: Multi-genome analysis of the Clavicipitaceae reveals dynamics of alkaloid loci.</title>
        <authorList>
            <person name="Schardl C.L."/>
            <person name="Young C.A."/>
            <person name="Hesse U."/>
            <person name="Amyotte S.G."/>
            <person name="Andreeva K."/>
            <person name="Calie P.J."/>
            <person name="Fleetwood D.J."/>
            <person name="Haws D.C."/>
            <person name="Moore N."/>
            <person name="Oeser B."/>
            <person name="Panaccione D.G."/>
            <person name="Schweri K.K."/>
            <person name="Voisey C.R."/>
            <person name="Farman M.L."/>
            <person name="Jaromczyk J.W."/>
            <person name="Roe B.A."/>
            <person name="O'Sullivan D.M."/>
            <person name="Scott B."/>
            <person name="Tudzynski P."/>
            <person name="An Z."/>
            <person name="Arnaoudova E.G."/>
            <person name="Bullock C.T."/>
            <person name="Charlton N.D."/>
            <person name="Chen L."/>
            <person name="Cox M."/>
            <person name="Dinkins R.D."/>
            <person name="Florea S."/>
            <person name="Glenn A.E."/>
            <person name="Gordon A."/>
            <person name="Gueldener U."/>
            <person name="Harris D.R."/>
            <person name="Hollin W."/>
            <person name="Jaromczyk J."/>
            <person name="Johnson R.D."/>
            <person name="Khan A.K."/>
            <person name="Leistner E."/>
            <person name="Leuchtmann A."/>
            <person name="Li C."/>
            <person name="Liu J."/>
            <person name="Liu J."/>
            <person name="Liu M."/>
            <person name="Mace W."/>
            <person name="Machado C."/>
            <person name="Nagabhyru P."/>
            <person name="Pan J."/>
            <person name="Schmid J."/>
            <person name="Sugawara K."/>
            <person name="Steiner U."/>
            <person name="Takach J.E."/>
            <person name="Tanaka E."/>
            <person name="Webb J.S."/>
            <person name="Wilson E.V."/>
            <person name="Wiseman J.L."/>
            <person name="Yoshida R."/>
            <person name="Zeng Z."/>
        </authorList>
    </citation>
    <scope>NUCLEOTIDE SEQUENCE [LARGE SCALE GENOMIC DNA]</scope>
    <source>
        <strain evidence="2 3">20.1</strain>
    </source>
</reference>
<proteinExistence type="predicted"/>
<keyword evidence="3" id="KW-1185">Reference proteome</keyword>
<accession>M1WHT6</accession>
<name>M1WHT6_CLAP2</name>
<dbReference type="Proteomes" id="UP000016801">
    <property type="component" value="Unassembled WGS sequence"/>
</dbReference>
<dbReference type="VEuPathDB" id="FungiDB:CPUR_07218"/>